<evidence type="ECO:0000256" key="1">
    <source>
        <dbReference type="SAM" id="MobiDB-lite"/>
    </source>
</evidence>
<proteinExistence type="predicted"/>
<organism evidence="3 4">
    <name type="scientific">Vibrio parahaemolyticus</name>
    <dbReference type="NCBI Taxonomy" id="670"/>
    <lineage>
        <taxon>Bacteria</taxon>
        <taxon>Pseudomonadati</taxon>
        <taxon>Pseudomonadota</taxon>
        <taxon>Gammaproteobacteria</taxon>
        <taxon>Vibrionales</taxon>
        <taxon>Vibrionaceae</taxon>
        <taxon>Vibrio</taxon>
    </lineage>
</organism>
<reference evidence="3" key="1">
    <citation type="submission" date="2023-06" db="EMBL/GenBank/DDBJ databases">
        <title>Genomic Diversity of Vibrio spp. and Metagenomic Analysis of Pathogens in Florida Gulf Coastal Waters Following Hurricane Ian.</title>
        <authorList>
            <person name="Brumfield K.D."/>
        </authorList>
    </citation>
    <scope>NUCLEOTIDE SEQUENCE</scope>
    <source>
        <strain evidence="3">WBS2B-138</strain>
    </source>
</reference>
<feature type="signal peptide" evidence="2">
    <location>
        <begin position="1"/>
        <end position="15"/>
    </location>
</feature>
<keyword evidence="2" id="KW-0732">Signal</keyword>
<dbReference type="EMBL" id="JAUHGG010000003">
    <property type="protein sequence ID" value="MDS1821074.1"/>
    <property type="molecule type" value="Genomic_DNA"/>
</dbReference>
<dbReference type="RefSeq" id="WP_311019893.1">
    <property type="nucleotide sequence ID" value="NZ_JAUHGG010000003.1"/>
</dbReference>
<feature type="region of interest" description="Disordered" evidence="1">
    <location>
        <begin position="116"/>
        <end position="152"/>
    </location>
</feature>
<evidence type="ECO:0000313" key="4">
    <source>
        <dbReference type="Proteomes" id="UP001253193"/>
    </source>
</evidence>
<accession>A0AAW8Q0A4</accession>
<name>A0AAW8Q0A4_VIBPH</name>
<gene>
    <name evidence="3" type="ORF">QX249_10420</name>
</gene>
<dbReference type="AlphaFoldDB" id="A0AAW8Q0A4"/>
<dbReference type="SUPFAM" id="SSF88874">
    <property type="entry name" value="Receptor-binding domain of short tail fibre protein gp12"/>
    <property type="match status" value="1"/>
</dbReference>
<feature type="chain" id="PRO_5043891719" evidence="2">
    <location>
        <begin position="16"/>
        <end position="171"/>
    </location>
</feature>
<sequence>MALALSAILSPAANADFYSMDGMDYGNGVMTTTQEYSGNRASIPTKTIEIQTGIPSGAIVPFLGNCPKGSRVFKELAGRVVVGAGELDDGTLRHRYKLGETGGTQLHKLTIEEMPKHSHGVQTEPDGSGGSGSVATGPRKPVKNWPTEPAGGDGYHENRMPYMAMNWCKFD</sequence>
<evidence type="ECO:0000256" key="2">
    <source>
        <dbReference type="SAM" id="SignalP"/>
    </source>
</evidence>
<evidence type="ECO:0000313" key="3">
    <source>
        <dbReference type="EMBL" id="MDS1821074.1"/>
    </source>
</evidence>
<comment type="caution">
    <text evidence="3">The sequence shown here is derived from an EMBL/GenBank/DDBJ whole genome shotgun (WGS) entry which is preliminary data.</text>
</comment>
<dbReference type="Proteomes" id="UP001253193">
    <property type="component" value="Unassembled WGS sequence"/>
</dbReference>
<protein>
    <submittedName>
        <fullName evidence="3">Uncharacterized protein</fullName>
    </submittedName>
</protein>